<sequence>MANYKIEHDRPNCIGCGACAATCPENWEMGADGKSKCLNTDLETLGCNEAAAEGCPVNVIHVIETKTGKRLY</sequence>
<keyword evidence="4 7" id="KW-0249">Electron transport</keyword>
<dbReference type="PANTHER" id="PTHR36923">
    <property type="entry name" value="FERREDOXIN"/>
    <property type="match status" value="1"/>
</dbReference>
<evidence type="ECO:0000256" key="7">
    <source>
        <dbReference type="RuleBase" id="RU368020"/>
    </source>
</evidence>
<evidence type="ECO:0000313" key="10">
    <source>
        <dbReference type="EMBL" id="MBS3057813.1"/>
    </source>
</evidence>
<dbReference type="GO" id="GO:0005506">
    <property type="term" value="F:iron ion binding"/>
    <property type="evidence" value="ECO:0007669"/>
    <property type="project" value="UniProtKB-UniRule"/>
</dbReference>
<gene>
    <name evidence="9" type="ORF">HA222_03010</name>
    <name evidence="10" type="ORF">J4478_00240</name>
</gene>
<evidence type="ECO:0000256" key="4">
    <source>
        <dbReference type="ARBA" id="ARBA00022982"/>
    </source>
</evidence>
<proteinExistence type="predicted"/>
<keyword evidence="5 7" id="KW-0408">Iron</keyword>
<evidence type="ECO:0000313" key="11">
    <source>
        <dbReference type="Proteomes" id="UP000590964"/>
    </source>
</evidence>
<evidence type="ECO:0000256" key="2">
    <source>
        <dbReference type="ARBA" id="ARBA00022448"/>
    </source>
</evidence>
<dbReference type="SUPFAM" id="SSF54862">
    <property type="entry name" value="4Fe-4S ferredoxins"/>
    <property type="match status" value="1"/>
</dbReference>
<dbReference type="Proteomes" id="UP000680185">
    <property type="component" value="Unassembled WGS sequence"/>
</dbReference>
<name>A0A7J4JVV5_9ARCH</name>
<dbReference type="PANTHER" id="PTHR36923:SF3">
    <property type="entry name" value="FERREDOXIN"/>
    <property type="match status" value="1"/>
</dbReference>
<dbReference type="AlphaFoldDB" id="A0A7J4JVV5"/>
<dbReference type="Gene3D" id="3.30.70.20">
    <property type="match status" value="1"/>
</dbReference>
<dbReference type="InterPro" id="IPR017896">
    <property type="entry name" value="4Fe4S_Fe-S-bd"/>
</dbReference>
<comment type="caution">
    <text evidence="9">The sequence shown here is derived from an EMBL/GenBank/DDBJ whole genome shotgun (WGS) entry which is preliminary data.</text>
</comment>
<keyword evidence="3 7" id="KW-0479">Metal-binding</keyword>
<accession>A0A7J4JVV5</accession>
<dbReference type="GO" id="GO:0016491">
    <property type="term" value="F:oxidoreductase activity"/>
    <property type="evidence" value="ECO:0007669"/>
    <property type="project" value="UniProtKB-ARBA"/>
</dbReference>
<evidence type="ECO:0000256" key="6">
    <source>
        <dbReference type="ARBA" id="ARBA00023014"/>
    </source>
</evidence>
<dbReference type="InterPro" id="IPR001080">
    <property type="entry name" value="3Fe4S_ferredoxin"/>
</dbReference>
<dbReference type="EMBL" id="DUFW01000048">
    <property type="protein sequence ID" value="HIH21604.1"/>
    <property type="molecule type" value="Genomic_DNA"/>
</dbReference>
<dbReference type="InterPro" id="IPR017900">
    <property type="entry name" value="4Fe4S_Fe_S_CS"/>
</dbReference>
<comment type="function">
    <text evidence="7">Ferredoxins are iron-sulfur proteins that transfer electrons in a wide variety of metabolic reactions.</text>
</comment>
<keyword evidence="6 7" id="KW-0411">Iron-sulfur</keyword>
<reference evidence="11" key="1">
    <citation type="journal article" date="2020" name="bioRxiv">
        <title>A rank-normalized archaeal taxonomy based on genome phylogeny resolves widespread incomplete and uneven classifications.</title>
        <authorList>
            <person name="Rinke C."/>
            <person name="Chuvochina M."/>
            <person name="Mussig A.J."/>
            <person name="Chaumeil P.-A."/>
            <person name="Waite D.W."/>
            <person name="Whitman W.B."/>
            <person name="Parks D.H."/>
            <person name="Hugenholtz P."/>
        </authorList>
    </citation>
    <scope>NUCLEOTIDE SEQUENCE [LARGE SCALE GENOMIC DNA]</scope>
</reference>
<dbReference type="GO" id="GO:0051536">
    <property type="term" value="F:iron-sulfur cluster binding"/>
    <property type="evidence" value="ECO:0007669"/>
    <property type="project" value="UniProtKB-KW"/>
</dbReference>
<dbReference type="PROSITE" id="PS00198">
    <property type="entry name" value="4FE4S_FER_1"/>
    <property type="match status" value="1"/>
</dbReference>
<evidence type="ECO:0000256" key="5">
    <source>
        <dbReference type="ARBA" id="ARBA00023004"/>
    </source>
</evidence>
<evidence type="ECO:0000259" key="8">
    <source>
        <dbReference type="PROSITE" id="PS51379"/>
    </source>
</evidence>
<keyword evidence="2 7" id="KW-0813">Transport</keyword>
<reference evidence="10" key="3">
    <citation type="submission" date="2021-05" db="EMBL/GenBank/DDBJ databases">
        <title>Protein family content uncovers lineage relationships and bacterial pathway maintenance mechanisms in DPANN archaea.</title>
        <authorList>
            <person name="Castelle C.J."/>
            <person name="Meheust R."/>
            <person name="Jaffe A.L."/>
            <person name="Seitz K."/>
            <person name="Gong X."/>
            <person name="Baker B.J."/>
            <person name="Banfield J.F."/>
        </authorList>
    </citation>
    <scope>NUCLEOTIDE SEQUENCE</scope>
    <source>
        <strain evidence="10">RIFCSPLOWO2_01_FULL_43_13</strain>
    </source>
</reference>
<protein>
    <recommendedName>
        <fullName evidence="7">Ferredoxin</fullName>
    </recommendedName>
</protein>
<reference evidence="10" key="2">
    <citation type="submission" date="2021-03" db="EMBL/GenBank/DDBJ databases">
        <authorList>
            <person name="Jaffe A."/>
        </authorList>
    </citation>
    <scope>NUCLEOTIDE SEQUENCE</scope>
    <source>
        <strain evidence="10">RIFCSPLOWO2_01_FULL_43_13</strain>
    </source>
</reference>
<evidence type="ECO:0000256" key="3">
    <source>
        <dbReference type="ARBA" id="ARBA00022723"/>
    </source>
</evidence>
<dbReference type="PROSITE" id="PS51379">
    <property type="entry name" value="4FE4S_FER_2"/>
    <property type="match status" value="1"/>
</dbReference>
<dbReference type="EMBL" id="JAGVWB010000002">
    <property type="protein sequence ID" value="MBS3057813.1"/>
    <property type="molecule type" value="Genomic_DNA"/>
</dbReference>
<feature type="domain" description="4Fe-4S ferredoxin-type" evidence="8">
    <location>
        <begin position="4"/>
        <end position="32"/>
    </location>
</feature>
<dbReference type="GO" id="GO:0009055">
    <property type="term" value="F:electron transfer activity"/>
    <property type="evidence" value="ECO:0007669"/>
    <property type="project" value="UniProtKB-UniRule"/>
</dbReference>
<comment type="cofactor">
    <cofactor evidence="1">
        <name>[4Fe-4S] cluster</name>
        <dbReference type="ChEBI" id="CHEBI:49883"/>
    </cofactor>
</comment>
<evidence type="ECO:0000313" key="9">
    <source>
        <dbReference type="EMBL" id="HIH21604.1"/>
    </source>
</evidence>
<organism evidence="9 11">
    <name type="scientific">Candidatus Iainarchaeum sp</name>
    <dbReference type="NCBI Taxonomy" id="3101447"/>
    <lineage>
        <taxon>Archaea</taxon>
        <taxon>Candidatus Iainarchaeota</taxon>
        <taxon>Candidatus Iainarchaeia</taxon>
        <taxon>Candidatus Iainarchaeales</taxon>
        <taxon>Candidatus Iainarchaeaceae</taxon>
        <taxon>Candidatus Iainarchaeum</taxon>
    </lineage>
</organism>
<dbReference type="Pfam" id="PF13370">
    <property type="entry name" value="Fer4_13"/>
    <property type="match status" value="1"/>
</dbReference>
<dbReference type="InterPro" id="IPR051269">
    <property type="entry name" value="Fe-S_cluster_ET"/>
</dbReference>
<dbReference type="Proteomes" id="UP000590964">
    <property type="component" value="Unassembled WGS sequence"/>
</dbReference>
<evidence type="ECO:0000256" key="1">
    <source>
        <dbReference type="ARBA" id="ARBA00001966"/>
    </source>
</evidence>
<dbReference type="PRINTS" id="PR00352">
    <property type="entry name" value="3FE4SFRDOXIN"/>
</dbReference>